<feature type="transmembrane region" description="Helical" evidence="1">
    <location>
        <begin position="250"/>
        <end position="273"/>
    </location>
</feature>
<feature type="transmembrane region" description="Helical" evidence="1">
    <location>
        <begin position="225"/>
        <end position="244"/>
    </location>
</feature>
<evidence type="ECO:0000256" key="1">
    <source>
        <dbReference type="SAM" id="Phobius"/>
    </source>
</evidence>
<reference evidence="2 3" key="1">
    <citation type="submission" date="2019-12" db="EMBL/GenBank/DDBJ databases">
        <title>Genomic-based taxomic classification of the family Erythrobacteraceae.</title>
        <authorList>
            <person name="Xu L."/>
        </authorList>
    </citation>
    <scope>NUCLEOTIDE SEQUENCE [LARGE SCALE GENOMIC DNA]</scope>
    <source>
        <strain evidence="2 3">JCM 17468</strain>
    </source>
</reference>
<accession>A0A844Y661</accession>
<feature type="transmembrane region" description="Helical" evidence="1">
    <location>
        <begin position="159"/>
        <end position="176"/>
    </location>
</feature>
<dbReference type="EMBL" id="WTYD01000001">
    <property type="protein sequence ID" value="MXO52999.1"/>
    <property type="molecule type" value="Genomic_DNA"/>
</dbReference>
<evidence type="ECO:0000313" key="2">
    <source>
        <dbReference type="EMBL" id="MXO52999.1"/>
    </source>
</evidence>
<keyword evidence="1" id="KW-0812">Transmembrane</keyword>
<evidence type="ECO:0008006" key="4">
    <source>
        <dbReference type="Google" id="ProtNLM"/>
    </source>
</evidence>
<dbReference type="AlphaFoldDB" id="A0A844Y661"/>
<keyword evidence="3" id="KW-1185">Reference proteome</keyword>
<evidence type="ECO:0000313" key="3">
    <source>
        <dbReference type="Proteomes" id="UP000430272"/>
    </source>
</evidence>
<feature type="transmembrane region" description="Helical" evidence="1">
    <location>
        <begin position="62"/>
        <end position="80"/>
    </location>
</feature>
<organism evidence="2 3">
    <name type="scientific">Qipengyuania pelagi</name>
    <dbReference type="NCBI Taxonomy" id="994320"/>
    <lineage>
        <taxon>Bacteria</taxon>
        <taxon>Pseudomonadati</taxon>
        <taxon>Pseudomonadota</taxon>
        <taxon>Alphaproteobacteria</taxon>
        <taxon>Sphingomonadales</taxon>
        <taxon>Erythrobacteraceae</taxon>
        <taxon>Qipengyuania</taxon>
    </lineage>
</organism>
<comment type="caution">
    <text evidence="2">The sequence shown here is derived from an EMBL/GenBank/DDBJ whole genome shotgun (WGS) entry which is preliminary data.</text>
</comment>
<feature type="transmembrane region" description="Helical" evidence="1">
    <location>
        <begin position="196"/>
        <end position="218"/>
    </location>
</feature>
<protein>
    <recommendedName>
        <fullName evidence="4">Peptidoglycan polymerase</fullName>
    </recommendedName>
</protein>
<keyword evidence="1" id="KW-1133">Transmembrane helix</keyword>
<gene>
    <name evidence="2" type="ORF">GRI47_03110</name>
</gene>
<dbReference type="OrthoDB" id="5520726at2"/>
<sequence>MMRRYGMSQRFRLCSALWVPGLGGAIFLIRAGAPLTFAATNLVALALALGTILSEGVRCGPGARRVVSAALVALLALPLLTGQDVDGVARWLPLGPLALHSGMVAVPLLVVCAATDADVRWGAALLVAAMTCAAIQPDAATALALAFTAATLTVLSRSPAMALTAVLGIIAVAFALRSDGPPPQPFVEDVLPQLWATQPIAAILLGATLAWSAFILLTLEAPSRLPALASTAALAGFVAMSFLGAYPTPLIGYGAAPFIGFGLAFAGLTRFAARDAAGG</sequence>
<keyword evidence="1" id="KW-0472">Membrane</keyword>
<name>A0A844Y661_9SPHN</name>
<dbReference type="Proteomes" id="UP000430272">
    <property type="component" value="Unassembled WGS sequence"/>
</dbReference>
<dbReference type="RefSeq" id="WP_160659901.1">
    <property type="nucleotide sequence ID" value="NZ_BAABDV010000001.1"/>
</dbReference>
<proteinExistence type="predicted"/>
<feature type="transmembrane region" description="Helical" evidence="1">
    <location>
        <begin position="92"/>
        <end position="111"/>
    </location>
</feature>